<reference evidence="2 3" key="1">
    <citation type="submission" date="2019-03" db="EMBL/GenBank/DDBJ databases">
        <title>Subsurface microbial communities from deep shales in Ohio and West Virginia, USA.</title>
        <authorList>
            <person name="Wrighton K."/>
        </authorList>
    </citation>
    <scope>NUCLEOTIDE SEQUENCE [LARGE SCALE GENOMIC DNA]</scope>
    <source>
        <strain evidence="2 3">MSL 6dP</strain>
    </source>
</reference>
<dbReference type="AlphaFoldDB" id="A0A4R8H1T6"/>
<gene>
    <name evidence="2" type="ORF">C7959_12218</name>
</gene>
<evidence type="ECO:0000259" key="1">
    <source>
        <dbReference type="Pfam" id="PF10105"/>
    </source>
</evidence>
<protein>
    <submittedName>
        <fullName evidence="2">Radical SAM-linked protein</fullName>
    </submittedName>
</protein>
<dbReference type="NCBIfam" id="TIGR03936">
    <property type="entry name" value="sam_1_link_chp"/>
    <property type="match status" value="1"/>
</dbReference>
<dbReference type="Proteomes" id="UP000295832">
    <property type="component" value="Unassembled WGS sequence"/>
</dbReference>
<dbReference type="EMBL" id="SOEG01000022">
    <property type="protein sequence ID" value="TDX49004.1"/>
    <property type="molecule type" value="Genomic_DNA"/>
</dbReference>
<evidence type="ECO:0000313" key="2">
    <source>
        <dbReference type="EMBL" id="TDX49004.1"/>
    </source>
</evidence>
<feature type="domain" description="DUF2344" evidence="1">
    <location>
        <begin position="4"/>
        <end position="193"/>
    </location>
</feature>
<proteinExistence type="predicted"/>
<evidence type="ECO:0000313" key="3">
    <source>
        <dbReference type="Proteomes" id="UP000295832"/>
    </source>
</evidence>
<sequence length="239" mass="27061">MSNKIRAKVVKGDQVRFISHLDLMTTINRALRRAKIAIAFSQGYNPKPNVSFASALAVGLTSDSEYIDFELEKDIDIREFQESLNNALPEGIKIIRVAKIDGREKSLTSQINRANYLARLELNKVLSIDDLREKIIEFLSQDKIMIRRKRRRKKDRVFDIKPLIYNLEVVGVQDDLATINMLVQTGSSGNLRPEEVINALADYFNVIAPAKLINIHRSGLYIKVGEEILTPIEAVVKGN</sequence>
<keyword evidence="3" id="KW-1185">Reference proteome</keyword>
<dbReference type="STRING" id="926561.GCA_000379025_00632"/>
<dbReference type="Pfam" id="PF10105">
    <property type="entry name" value="DUF2344"/>
    <property type="match status" value="1"/>
</dbReference>
<comment type="caution">
    <text evidence="2">The sequence shown here is derived from an EMBL/GenBank/DDBJ whole genome shotgun (WGS) entry which is preliminary data.</text>
</comment>
<dbReference type="InterPro" id="IPR018768">
    <property type="entry name" value="DUF2344"/>
</dbReference>
<organism evidence="2 3">
    <name type="scientific">Orenia marismortui</name>
    <dbReference type="NCBI Taxonomy" id="46469"/>
    <lineage>
        <taxon>Bacteria</taxon>
        <taxon>Bacillati</taxon>
        <taxon>Bacillota</taxon>
        <taxon>Clostridia</taxon>
        <taxon>Halanaerobiales</taxon>
        <taxon>Halobacteroidaceae</taxon>
        <taxon>Orenia</taxon>
    </lineage>
</organism>
<dbReference type="RefSeq" id="WP_134117634.1">
    <property type="nucleotide sequence ID" value="NZ_SOEG01000022.1"/>
</dbReference>
<name>A0A4R8H1T6_9FIRM</name>
<accession>A0A4R8H1T6</accession>